<reference evidence="3" key="2">
    <citation type="submission" date="2023-11" db="EMBL/GenBank/DDBJ databases">
        <title>MicrobeMod: A computational toolkit for identifying prokaryotic methylation and restriction-modification with nanopore sequencing.</title>
        <authorList>
            <person name="Crits-Christoph A."/>
            <person name="Kang S.C."/>
            <person name="Lee H."/>
            <person name="Ostrov N."/>
        </authorList>
    </citation>
    <scope>NUCLEOTIDE SEQUENCE</scope>
    <source>
        <strain evidence="3">ATCC 51242</strain>
    </source>
</reference>
<evidence type="ECO:0000256" key="1">
    <source>
        <dbReference type="SAM" id="MobiDB-lite"/>
    </source>
</evidence>
<sequence>MDQNDERRERLKRAPARPEGRRSDPEAARPQDERRREESREGESAERSRGTLDRLIDQAQERGIFDKAERFVRDRFGDRGSGRSR</sequence>
<evidence type="ECO:0000313" key="4">
    <source>
        <dbReference type="Proteomes" id="UP000025229"/>
    </source>
</evidence>
<gene>
    <name evidence="2" type="ORF">RradSPS_0303</name>
    <name evidence="3" type="ORF">SIL72_03045</name>
</gene>
<feature type="compositionally biased region" description="Basic and acidic residues" evidence="1">
    <location>
        <begin position="16"/>
        <end position="64"/>
    </location>
</feature>
<dbReference type="HOGENOM" id="CLU_2510646_0_0_11"/>
<dbReference type="KEGG" id="rrd:RradSPS_0303"/>
<dbReference type="RefSeq" id="WP_156947960.1">
    <property type="nucleotide sequence ID" value="NZ_CP007514.1"/>
</dbReference>
<dbReference type="EMBL" id="JAWXXX010000001">
    <property type="protein sequence ID" value="MDX5893000.1"/>
    <property type="molecule type" value="Genomic_DNA"/>
</dbReference>
<organism evidence="2 4">
    <name type="scientific">Rubrobacter radiotolerans</name>
    <name type="common">Arthrobacter radiotolerans</name>
    <dbReference type="NCBI Taxonomy" id="42256"/>
    <lineage>
        <taxon>Bacteria</taxon>
        <taxon>Bacillati</taxon>
        <taxon>Actinomycetota</taxon>
        <taxon>Rubrobacteria</taxon>
        <taxon>Rubrobacterales</taxon>
        <taxon>Rubrobacteraceae</taxon>
        <taxon>Rubrobacter</taxon>
    </lineage>
</organism>
<dbReference type="AlphaFoldDB" id="A0A023X087"/>
<name>A0A023X087_RUBRA</name>
<reference evidence="2 4" key="1">
    <citation type="submission" date="2014-03" db="EMBL/GenBank/DDBJ databases">
        <title>Complete genome sequence of the Radio-Resistant Rubrobacter radiotolerans RSPS-4.</title>
        <authorList>
            <person name="Egas C.C."/>
            <person name="Barroso C.C."/>
            <person name="Froufe H.J.C."/>
            <person name="Pacheco J.J."/>
            <person name="Albuquerque L.L."/>
            <person name="da Costa M.M.S."/>
        </authorList>
    </citation>
    <scope>NUCLEOTIDE SEQUENCE [LARGE SCALE GENOMIC DNA]</scope>
    <source>
        <strain evidence="2 4">RSPS-4</strain>
    </source>
</reference>
<dbReference type="Proteomes" id="UP000025229">
    <property type="component" value="Chromosome"/>
</dbReference>
<proteinExistence type="predicted"/>
<protein>
    <submittedName>
        <fullName evidence="2">Uncharacterized protein</fullName>
    </submittedName>
</protein>
<keyword evidence="4" id="KW-1185">Reference proteome</keyword>
<feature type="region of interest" description="Disordered" evidence="1">
    <location>
        <begin position="1"/>
        <end position="64"/>
    </location>
</feature>
<dbReference type="Proteomes" id="UP001281130">
    <property type="component" value="Unassembled WGS sequence"/>
</dbReference>
<dbReference type="EMBL" id="CP007514">
    <property type="protein sequence ID" value="AHY45586.1"/>
    <property type="molecule type" value="Genomic_DNA"/>
</dbReference>
<evidence type="ECO:0000313" key="2">
    <source>
        <dbReference type="EMBL" id="AHY45586.1"/>
    </source>
</evidence>
<evidence type="ECO:0000313" key="3">
    <source>
        <dbReference type="EMBL" id="MDX5893000.1"/>
    </source>
</evidence>
<accession>A0A023X087</accession>